<evidence type="ECO:0000313" key="3">
    <source>
        <dbReference type="EMBL" id="QEG22338.1"/>
    </source>
</evidence>
<dbReference type="InterPro" id="IPR014710">
    <property type="entry name" value="RmlC-like_jellyroll"/>
</dbReference>
<keyword evidence="4" id="KW-1185">Reference proteome</keyword>
<evidence type="ECO:0000259" key="1">
    <source>
        <dbReference type="Pfam" id="PF01370"/>
    </source>
</evidence>
<dbReference type="STRING" id="980251.GCA_001642875_00089"/>
<dbReference type="SUPFAM" id="SSF51182">
    <property type="entry name" value="RmlC-like cupins"/>
    <property type="match status" value="1"/>
</dbReference>
<reference evidence="3 4" key="1">
    <citation type="submission" date="2019-08" db="EMBL/GenBank/DDBJ databases">
        <title>Deep-cultivation of Planctomycetes and their phenomic and genomic characterization uncovers novel biology.</title>
        <authorList>
            <person name="Wiegand S."/>
            <person name="Jogler M."/>
            <person name="Boedeker C."/>
            <person name="Pinto D."/>
            <person name="Vollmers J."/>
            <person name="Rivas-Marin E."/>
            <person name="Kohn T."/>
            <person name="Peeters S.H."/>
            <person name="Heuer A."/>
            <person name="Rast P."/>
            <person name="Oberbeckmann S."/>
            <person name="Bunk B."/>
            <person name="Jeske O."/>
            <person name="Meyerdierks A."/>
            <person name="Storesund J.E."/>
            <person name="Kallscheuer N."/>
            <person name="Luecker S."/>
            <person name="Lage O.M."/>
            <person name="Pohl T."/>
            <person name="Merkel B.J."/>
            <person name="Hornburger P."/>
            <person name="Mueller R.-W."/>
            <person name="Bruemmer F."/>
            <person name="Labrenz M."/>
            <person name="Spormann A.M."/>
            <person name="Op den Camp H."/>
            <person name="Overmann J."/>
            <person name="Amann R."/>
            <person name="Jetten M.S.M."/>
            <person name="Mascher T."/>
            <person name="Medema M.H."/>
            <person name="Devos D.P."/>
            <person name="Kaster A.-K."/>
            <person name="Ovreas L."/>
            <person name="Rohde M."/>
            <person name="Galperin M.Y."/>
            <person name="Jogler C."/>
        </authorList>
    </citation>
    <scope>NUCLEOTIDE SEQUENCE [LARGE SCALE GENOMIC DNA]</scope>
    <source>
        <strain evidence="3 4">FC18</strain>
    </source>
</reference>
<feature type="domain" description="Capsular polysaccharide assembling protein CapF C-terminal" evidence="2">
    <location>
        <begin position="257"/>
        <end position="367"/>
    </location>
</feature>
<evidence type="ECO:0000259" key="2">
    <source>
        <dbReference type="Pfam" id="PF14667"/>
    </source>
</evidence>
<dbReference type="RefSeq" id="WP_075081555.1">
    <property type="nucleotide sequence ID" value="NZ_CP042912.1"/>
</dbReference>
<dbReference type="InterPro" id="IPR029303">
    <property type="entry name" value="CapF_C"/>
</dbReference>
<gene>
    <name evidence="3" type="ORF">MFFC18_22180</name>
</gene>
<protein>
    <submittedName>
        <fullName evidence="3">NAD dependent epimerase/dehydratase family protein</fullName>
    </submittedName>
</protein>
<dbReference type="InterPro" id="IPR001509">
    <property type="entry name" value="Epimerase_deHydtase"/>
</dbReference>
<dbReference type="KEGG" id="mff:MFFC18_22180"/>
<dbReference type="AlphaFoldDB" id="A0A5B9P7N3"/>
<organism evidence="3 4">
    <name type="scientific">Mariniblastus fucicola</name>
    <dbReference type="NCBI Taxonomy" id="980251"/>
    <lineage>
        <taxon>Bacteria</taxon>
        <taxon>Pseudomonadati</taxon>
        <taxon>Planctomycetota</taxon>
        <taxon>Planctomycetia</taxon>
        <taxon>Pirellulales</taxon>
        <taxon>Pirellulaceae</taxon>
        <taxon>Mariniblastus</taxon>
    </lineage>
</organism>
<dbReference type="OrthoDB" id="9801056at2"/>
<sequence>MTRNSQQHILVTGSDGLIGWHLRCWLETCAGTHVIPCNREQFNDDAYLSDAIEKANVIVHLAGMNRGEEEDIVQTNIGLAQRITEICQQLDCRPQIIYSSSTQVDGDSRYGYSKRVAGETFQDWANVEDARFLNLVLPHVFGEHGKPFYNSVVSTFAHQLANGETPKIISDGQVNLLHAHDVAQIIWNSIEDGTVGELRPHGSEMFVSELLERMQRLSQRYFDGVIPEATEPIDLKLFNTFRSYIPYEKRAVDLTLHTDDRGNLFEAARADGQGQVFVSTSHPGITRGQHFHFRKVERFLVIQGKAKIRMRRVLHDDIVTYEVSGDHPQAIDIPTLHTHNITNVGDTPLLTLFWAGEHFDPDNSDTYPMIVEIPTTQSAEA</sequence>
<dbReference type="Gene3D" id="2.60.120.10">
    <property type="entry name" value="Jelly Rolls"/>
    <property type="match status" value="1"/>
</dbReference>
<dbReference type="InterPro" id="IPR050177">
    <property type="entry name" value="Lipid_A_modif_metabolic_enz"/>
</dbReference>
<name>A0A5B9P7N3_9BACT</name>
<dbReference type="Proteomes" id="UP000322214">
    <property type="component" value="Chromosome"/>
</dbReference>
<dbReference type="Pfam" id="PF01370">
    <property type="entry name" value="Epimerase"/>
    <property type="match status" value="1"/>
</dbReference>
<dbReference type="CDD" id="cd07007">
    <property type="entry name" value="cupin_CapF-like_C"/>
    <property type="match status" value="1"/>
</dbReference>
<dbReference type="EMBL" id="CP042912">
    <property type="protein sequence ID" value="QEG22338.1"/>
    <property type="molecule type" value="Genomic_DNA"/>
</dbReference>
<dbReference type="InterPro" id="IPR036291">
    <property type="entry name" value="NAD(P)-bd_dom_sf"/>
</dbReference>
<evidence type="ECO:0000313" key="4">
    <source>
        <dbReference type="Proteomes" id="UP000322214"/>
    </source>
</evidence>
<dbReference type="InterPro" id="IPR011051">
    <property type="entry name" value="RmlC_Cupin_sf"/>
</dbReference>
<feature type="domain" description="NAD-dependent epimerase/dehydratase" evidence="1">
    <location>
        <begin position="9"/>
        <end position="192"/>
    </location>
</feature>
<proteinExistence type="predicted"/>
<dbReference type="Pfam" id="PF14667">
    <property type="entry name" value="Polysacc_synt_C"/>
    <property type="match status" value="1"/>
</dbReference>
<dbReference type="Gene3D" id="3.40.50.720">
    <property type="entry name" value="NAD(P)-binding Rossmann-like Domain"/>
    <property type="match status" value="1"/>
</dbReference>
<dbReference type="PANTHER" id="PTHR43245">
    <property type="entry name" value="BIFUNCTIONAL POLYMYXIN RESISTANCE PROTEIN ARNA"/>
    <property type="match status" value="1"/>
</dbReference>
<dbReference type="SUPFAM" id="SSF51735">
    <property type="entry name" value="NAD(P)-binding Rossmann-fold domains"/>
    <property type="match status" value="1"/>
</dbReference>
<dbReference type="PANTHER" id="PTHR43245:SF55">
    <property type="entry name" value="NAD(P)-BINDING DOMAIN-CONTAINING PROTEIN"/>
    <property type="match status" value="1"/>
</dbReference>
<accession>A0A5B9P7N3</accession>